<dbReference type="PROSITE" id="PS50043">
    <property type="entry name" value="HTH_LUXR_2"/>
    <property type="match status" value="1"/>
</dbReference>
<keyword evidence="1" id="KW-0805">Transcription regulation</keyword>
<accession>A0A263D111</accession>
<name>A0A263D111_9PSEU</name>
<dbReference type="CDD" id="cd06170">
    <property type="entry name" value="LuxR_C_like"/>
    <property type="match status" value="1"/>
</dbReference>
<keyword evidence="3" id="KW-0804">Transcription</keyword>
<protein>
    <submittedName>
        <fullName evidence="5">Helix-turn-helix transcriptional regulator</fullName>
    </submittedName>
</protein>
<evidence type="ECO:0000313" key="6">
    <source>
        <dbReference type="Proteomes" id="UP000242444"/>
    </source>
</evidence>
<dbReference type="PANTHER" id="PTHR44688:SF16">
    <property type="entry name" value="DNA-BINDING TRANSCRIPTIONAL ACTIVATOR DEVR_DOSR"/>
    <property type="match status" value="1"/>
</dbReference>
<dbReference type="RefSeq" id="WP_094863694.1">
    <property type="nucleotide sequence ID" value="NZ_NKYE01000009.1"/>
</dbReference>
<organism evidence="5 6">
    <name type="scientific">Amycolatopsis antarctica</name>
    <dbReference type="NCBI Taxonomy" id="1854586"/>
    <lineage>
        <taxon>Bacteria</taxon>
        <taxon>Bacillati</taxon>
        <taxon>Actinomycetota</taxon>
        <taxon>Actinomycetes</taxon>
        <taxon>Pseudonocardiales</taxon>
        <taxon>Pseudonocardiaceae</taxon>
        <taxon>Amycolatopsis</taxon>
    </lineage>
</organism>
<dbReference type="SMART" id="SM00421">
    <property type="entry name" value="HTH_LUXR"/>
    <property type="match status" value="1"/>
</dbReference>
<evidence type="ECO:0000256" key="1">
    <source>
        <dbReference type="ARBA" id="ARBA00023015"/>
    </source>
</evidence>
<evidence type="ECO:0000256" key="2">
    <source>
        <dbReference type="ARBA" id="ARBA00023125"/>
    </source>
</evidence>
<dbReference type="AlphaFoldDB" id="A0A263D111"/>
<proteinExistence type="predicted"/>
<evidence type="ECO:0000313" key="5">
    <source>
        <dbReference type="EMBL" id="OZM72123.1"/>
    </source>
</evidence>
<dbReference type="GO" id="GO:0006355">
    <property type="term" value="P:regulation of DNA-templated transcription"/>
    <property type="evidence" value="ECO:0007669"/>
    <property type="project" value="InterPro"/>
</dbReference>
<keyword evidence="6" id="KW-1185">Reference proteome</keyword>
<dbReference type="InterPro" id="IPR000792">
    <property type="entry name" value="Tscrpt_reg_LuxR_C"/>
</dbReference>
<sequence>MESVTVAVDALDPITRSGVPAVLTGNPYLRLLPDAEKGSADVLVFVRPVVTDETLVEIRDARDRATVEGGQRIVLVTNHFRRTDLMIAIESGVLAILPRREAVAARLIPVIVHAKQGVADLPPQLQGQLLTQLNRLRREVLEPIGLTLSGLAEREQSVMRLVAEGLGTADIAEQLRYSERTVKNILYGMMNRLNLSNRAHAVAYAIRVKAI</sequence>
<dbReference type="PANTHER" id="PTHR44688">
    <property type="entry name" value="DNA-BINDING TRANSCRIPTIONAL ACTIVATOR DEVR_DOSR"/>
    <property type="match status" value="1"/>
</dbReference>
<dbReference type="Gene3D" id="3.40.50.2300">
    <property type="match status" value="1"/>
</dbReference>
<dbReference type="OrthoDB" id="4309410at2"/>
<dbReference type="Proteomes" id="UP000242444">
    <property type="component" value="Unassembled WGS sequence"/>
</dbReference>
<dbReference type="SUPFAM" id="SSF46894">
    <property type="entry name" value="C-terminal effector domain of the bipartite response regulators"/>
    <property type="match status" value="1"/>
</dbReference>
<dbReference type="InParanoid" id="A0A263D111"/>
<evidence type="ECO:0000259" key="4">
    <source>
        <dbReference type="PROSITE" id="PS50043"/>
    </source>
</evidence>
<gene>
    <name evidence="5" type="ORF">CFN78_16420</name>
</gene>
<dbReference type="PRINTS" id="PR00038">
    <property type="entry name" value="HTHLUXR"/>
</dbReference>
<feature type="domain" description="HTH luxR-type" evidence="4">
    <location>
        <begin position="144"/>
        <end position="209"/>
    </location>
</feature>
<dbReference type="Pfam" id="PF00196">
    <property type="entry name" value="GerE"/>
    <property type="match status" value="1"/>
</dbReference>
<reference evidence="5 6" key="1">
    <citation type="submission" date="2017-07" db="EMBL/GenBank/DDBJ databases">
        <title>Amycolatopsis antarcticus sp. nov., isolated from the surface of an Antarcticus brown macroalga.</title>
        <authorList>
            <person name="Wang J."/>
            <person name="Leiva S."/>
            <person name="Huang J."/>
            <person name="Huang Y."/>
        </authorList>
    </citation>
    <scope>NUCLEOTIDE SEQUENCE [LARGE SCALE GENOMIC DNA]</scope>
    <source>
        <strain evidence="5 6">AU-G6</strain>
    </source>
</reference>
<evidence type="ECO:0000256" key="3">
    <source>
        <dbReference type="ARBA" id="ARBA00023163"/>
    </source>
</evidence>
<dbReference type="InterPro" id="IPR016032">
    <property type="entry name" value="Sig_transdc_resp-reg_C-effctor"/>
</dbReference>
<comment type="caution">
    <text evidence="5">The sequence shown here is derived from an EMBL/GenBank/DDBJ whole genome shotgun (WGS) entry which is preliminary data.</text>
</comment>
<dbReference type="EMBL" id="NKYE01000009">
    <property type="protein sequence ID" value="OZM72123.1"/>
    <property type="molecule type" value="Genomic_DNA"/>
</dbReference>
<dbReference type="GO" id="GO:0003677">
    <property type="term" value="F:DNA binding"/>
    <property type="evidence" value="ECO:0007669"/>
    <property type="project" value="UniProtKB-KW"/>
</dbReference>
<keyword evidence="2" id="KW-0238">DNA-binding</keyword>